<comment type="caution">
    <text evidence="4">The sequence shown here is derived from an EMBL/GenBank/DDBJ whole genome shotgun (WGS) entry which is preliminary data.</text>
</comment>
<accession>A0ABS8C0E0</accession>
<name>A0ABS8C0E0_9ALTE</name>
<evidence type="ECO:0000256" key="1">
    <source>
        <dbReference type="ARBA" id="ARBA00023122"/>
    </source>
</evidence>
<dbReference type="RefSeq" id="WP_226749867.1">
    <property type="nucleotide sequence ID" value="NZ_JAEINI020000001.1"/>
</dbReference>
<dbReference type="Gene3D" id="3.10.580.10">
    <property type="entry name" value="CBS-domain"/>
    <property type="match status" value="1"/>
</dbReference>
<dbReference type="PANTHER" id="PTHR43080:SF2">
    <property type="entry name" value="CBS DOMAIN-CONTAINING PROTEIN"/>
    <property type="match status" value="1"/>
</dbReference>
<sequence length="143" mass="15499">MSMQTVTDLMTPDPLSLQRGATLKDAHELMRIKNIRHIPVIDNEGFLIGMLTQKVLIGAVINLLAKYGAAALDHKEQQLGVATLMLTDFATVTPDQSLTDVAEFFVSNRHGCLPVVSGDNKLLGILTSSDFVKLAVQLLAEKA</sequence>
<dbReference type="InterPro" id="IPR046342">
    <property type="entry name" value="CBS_dom_sf"/>
</dbReference>
<dbReference type="PROSITE" id="PS51371">
    <property type="entry name" value="CBS"/>
    <property type="match status" value="2"/>
</dbReference>
<evidence type="ECO:0000259" key="3">
    <source>
        <dbReference type="PROSITE" id="PS51371"/>
    </source>
</evidence>
<proteinExistence type="predicted"/>
<dbReference type="Proteomes" id="UP000633814">
    <property type="component" value="Unassembled WGS sequence"/>
</dbReference>
<reference evidence="4 5" key="1">
    <citation type="submission" date="2021-10" db="EMBL/GenBank/DDBJ databases">
        <title>Alishewanella koreense sp. nov. isolated from seawater of southwestern coast in South Korea and the proposal for the reclassification of Rheinheimera perlucida and Rheinheimera tuosuensis as Arsukibacterium perlucida and Arsukibacterium tuosuensis.</title>
        <authorList>
            <person name="Kim K.H."/>
            <person name="Ruan W."/>
            <person name="Kim K.R."/>
            <person name="Baek J.H."/>
            <person name="Jeon C.O."/>
        </authorList>
    </citation>
    <scope>NUCLEOTIDE SEQUENCE [LARGE SCALE GENOMIC DNA]</scope>
    <source>
        <strain evidence="4 5">16-MA</strain>
    </source>
</reference>
<dbReference type="SUPFAM" id="SSF54631">
    <property type="entry name" value="CBS-domain pair"/>
    <property type="match status" value="1"/>
</dbReference>
<evidence type="ECO:0000313" key="5">
    <source>
        <dbReference type="Proteomes" id="UP000633814"/>
    </source>
</evidence>
<feature type="domain" description="CBS" evidence="3">
    <location>
        <begin position="10"/>
        <end position="66"/>
    </location>
</feature>
<dbReference type="EMBL" id="JAEINI020000001">
    <property type="protein sequence ID" value="MCB5225787.1"/>
    <property type="molecule type" value="Genomic_DNA"/>
</dbReference>
<feature type="domain" description="CBS" evidence="3">
    <location>
        <begin position="85"/>
        <end position="141"/>
    </location>
</feature>
<keyword evidence="5" id="KW-1185">Reference proteome</keyword>
<dbReference type="InterPro" id="IPR051257">
    <property type="entry name" value="Diverse_CBS-Domain"/>
</dbReference>
<keyword evidence="1 2" id="KW-0129">CBS domain</keyword>
<gene>
    <name evidence="4" type="ORF">JAO78_003045</name>
</gene>
<evidence type="ECO:0000313" key="4">
    <source>
        <dbReference type="EMBL" id="MCB5225787.1"/>
    </source>
</evidence>
<dbReference type="PANTHER" id="PTHR43080">
    <property type="entry name" value="CBS DOMAIN-CONTAINING PROTEIN CBSX3, MITOCHONDRIAL"/>
    <property type="match status" value="1"/>
</dbReference>
<protein>
    <submittedName>
        <fullName evidence="4">CBS domain-containing protein</fullName>
    </submittedName>
</protein>
<evidence type="ECO:0000256" key="2">
    <source>
        <dbReference type="PROSITE-ProRule" id="PRU00703"/>
    </source>
</evidence>
<organism evidence="4 5">
    <name type="scientific">Alishewanella maricola</name>
    <dbReference type="NCBI Taxonomy" id="2795740"/>
    <lineage>
        <taxon>Bacteria</taxon>
        <taxon>Pseudomonadati</taxon>
        <taxon>Pseudomonadota</taxon>
        <taxon>Gammaproteobacteria</taxon>
        <taxon>Alteromonadales</taxon>
        <taxon>Alteromonadaceae</taxon>
        <taxon>Alishewanella</taxon>
    </lineage>
</organism>
<dbReference type="InterPro" id="IPR000644">
    <property type="entry name" value="CBS_dom"/>
</dbReference>
<dbReference type="SMART" id="SM00116">
    <property type="entry name" value="CBS"/>
    <property type="match status" value="2"/>
</dbReference>
<dbReference type="Pfam" id="PF00571">
    <property type="entry name" value="CBS"/>
    <property type="match status" value="2"/>
</dbReference>